<name>A0A0A5I7G5_9BACI</name>
<protein>
    <submittedName>
        <fullName evidence="2">FAD-dependent oxidoreductase</fullName>
    </submittedName>
</protein>
<dbReference type="SUPFAM" id="SSF51905">
    <property type="entry name" value="FAD/NAD(P)-binding domain"/>
    <property type="match status" value="1"/>
</dbReference>
<proteinExistence type="predicted"/>
<comment type="caution">
    <text evidence="2">The sequence shown here is derived from an EMBL/GenBank/DDBJ whole genome shotgun (WGS) entry which is preliminary data.</text>
</comment>
<gene>
    <name evidence="2" type="ORF">N783_00570</name>
</gene>
<dbReference type="STRING" id="1385511.GCA_000425225_00141"/>
<dbReference type="GO" id="GO:0005737">
    <property type="term" value="C:cytoplasm"/>
    <property type="evidence" value="ECO:0007669"/>
    <property type="project" value="TreeGrafter"/>
</dbReference>
<dbReference type="InterPro" id="IPR036188">
    <property type="entry name" value="FAD/NAD-bd_sf"/>
</dbReference>
<dbReference type="PANTHER" id="PTHR13847">
    <property type="entry name" value="SARCOSINE DEHYDROGENASE-RELATED"/>
    <property type="match status" value="1"/>
</dbReference>
<dbReference type="Pfam" id="PF01266">
    <property type="entry name" value="DAO"/>
    <property type="match status" value="1"/>
</dbReference>
<sequence length="430" mass="47825">MNLMDLMPLWEATSNNVTKREPLEGDRHCDVVLIGGGFSGLSTAYHLQKEGYDTVILEKDKVGGGASGRNGGQILTGFSDSMSSILEQKGIETAKAMLDMSLDSIDLISQIIDENEISCGFHRNGHIVAAYKDSHVDKLKKEQETLKKHFDYDVDVLEKHELSNELNSPLYRGGSVDPNSAMFHPFNYAIGLADTLEGMGGTIYEKTEATNINHEASNKVVVSTPNGRVIAKEIVLVTNGYTSENLHKKIARTIIPIESIMIATEQLPEDVVSNLIKKNRACFDTKNLLYYFRRTDDNRIAFGGSGRSTSKSDENNLFNNLHKGLLDVFPELEDASIAYRWGGKVGFTREFLPYIGRLDDGTHFAYGYAGHGAAMSTLLGKVLAENIMDNDRGFSPLEKKELKTIPFYSQHAKVVNLMKYYYKVLDSIKN</sequence>
<evidence type="ECO:0000313" key="2">
    <source>
        <dbReference type="EMBL" id="KGX91777.1"/>
    </source>
</evidence>
<feature type="domain" description="FAD dependent oxidoreductase" evidence="1">
    <location>
        <begin position="30"/>
        <end position="385"/>
    </location>
</feature>
<dbReference type="PANTHER" id="PTHR13847:SF281">
    <property type="entry name" value="FAD DEPENDENT OXIDOREDUCTASE DOMAIN-CONTAINING PROTEIN"/>
    <property type="match status" value="1"/>
</dbReference>
<evidence type="ECO:0000313" key="3">
    <source>
        <dbReference type="Proteomes" id="UP000030403"/>
    </source>
</evidence>
<reference evidence="2 3" key="1">
    <citation type="submission" date="2013-08" db="EMBL/GenBank/DDBJ databases">
        <authorList>
            <person name="Huang J."/>
            <person name="Wang G."/>
        </authorList>
    </citation>
    <scope>NUCLEOTIDE SEQUENCE [LARGE SCALE GENOMIC DNA]</scope>
    <source>
        <strain evidence="2 3">BH030004</strain>
    </source>
</reference>
<dbReference type="EMBL" id="AVPF01000001">
    <property type="protein sequence ID" value="KGX91777.1"/>
    <property type="molecule type" value="Genomic_DNA"/>
</dbReference>
<accession>A0A0A5I7G5</accession>
<organism evidence="2 3">
    <name type="scientific">Pontibacillus marinus BH030004 = DSM 16465</name>
    <dbReference type="NCBI Taxonomy" id="1385511"/>
    <lineage>
        <taxon>Bacteria</taxon>
        <taxon>Bacillati</taxon>
        <taxon>Bacillota</taxon>
        <taxon>Bacilli</taxon>
        <taxon>Bacillales</taxon>
        <taxon>Bacillaceae</taxon>
        <taxon>Pontibacillus</taxon>
    </lineage>
</organism>
<dbReference type="Proteomes" id="UP000030403">
    <property type="component" value="Unassembled WGS sequence"/>
</dbReference>
<dbReference type="Gene3D" id="3.30.9.10">
    <property type="entry name" value="D-Amino Acid Oxidase, subunit A, domain 2"/>
    <property type="match status" value="1"/>
</dbReference>
<dbReference type="PRINTS" id="PR00420">
    <property type="entry name" value="RNGMNOXGNASE"/>
</dbReference>
<dbReference type="eggNOG" id="COG0665">
    <property type="taxonomic scope" value="Bacteria"/>
</dbReference>
<dbReference type="InterPro" id="IPR006076">
    <property type="entry name" value="FAD-dep_OxRdtase"/>
</dbReference>
<dbReference type="AlphaFoldDB" id="A0A0A5I7G5"/>
<keyword evidence="3" id="KW-1185">Reference proteome</keyword>
<evidence type="ECO:0000259" key="1">
    <source>
        <dbReference type="Pfam" id="PF01266"/>
    </source>
</evidence>
<dbReference type="Gene3D" id="3.50.50.60">
    <property type="entry name" value="FAD/NAD(P)-binding domain"/>
    <property type="match status" value="1"/>
</dbReference>